<evidence type="ECO:0000256" key="2">
    <source>
        <dbReference type="ARBA" id="ARBA00022448"/>
    </source>
</evidence>
<comment type="caution">
    <text evidence="13">The sequence shown here is derived from an EMBL/GenBank/DDBJ whole genome shotgun (WGS) entry which is preliminary data.</text>
</comment>
<feature type="chain" id="PRO_5046161685" evidence="10">
    <location>
        <begin position="19"/>
        <end position="999"/>
    </location>
</feature>
<gene>
    <name evidence="13" type="ORF">QO192_11060</name>
</gene>
<dbReference type="EMBL" id="JASMRN010000008">
    <property type="protein sequence ID" value="MEZ7515818.1"/>
    <property type="molecule type" value="Genomic_DNA"/>
</dbReference>
<dbReference type="RefSeq" id="WP_371570493.1">
    <property type="nucleotide sequence ID" value="NZ_JASMRN010000008.1"/>
</dbReference>
<dbReference type="InterPro" id="IPR013783">
    <property type="entry name" value="Ig-like_fold"/>
</dbReference>
<dbReference type="Pfam" id="PF07715">
    <property type="entry name" value="Plug"/>
    <property type="match status" value="1"/>
</dbReference>
<dbReference type="InterPro" id="IPR039426">
    <property type="entry name" value="TonB-dep_rcpt-like"/>
</dbReference>
<keyword evidence="2 9" id="KW-0813">Transport</keyword>
<dbReference type="PROSITE" id="PS01156">
    <property type="entry name" value="TONB_DEPENDENT_REC_2"/>
    <property type="match status" value="1"/>
</dbReference>
<dbReference type="PANTHER" id="PTHR30069">
    <property type="entry name" value="TONB-DEPENDENT OUTER MEMBRANE RECEPTOR"/>
    <property type="match status" value="1"/>
</dbReference>
<evidence type="ECO:0000256" key="1">
    <source>
        <dbReference type="ARBA" id="ARBA00004571"/>
    </source>
</evidence>
<sequence length="999" mass="109486">MKQFLLFLLLSVSTIAIAQEDLSVSVIDFNTQAPLENIQVLLINSSRNSSLQQTSNAQGKVTFRGIPALDGYQVVFEGTVTFAAQKSEFVSVRSNQAPNVTLLLSPRAGDDSNQLNEVVITKGATAQINRRDAEVSFEMKAAEIQEIPVEGRDITRVLYRLPNVSQATGFYAEAPNVSINGASSGYTSYLIDGLDNNERFLGGQKFAIPSGFVKDITVLTNNFSAEYGLTGSGIINITPRSGSNETTGEVFFISRPGPSIDGKSSFAQRDLSGNQVKNGFARYQAGGGIGGALVKDKTFYYVNFEHTTDIKDNLLNVPALGVSESVRGTNTFNYFSTKIDQIWNTNFNSSLRANVGVIDVERQGGGLDGGSTFASAGNSQQRNSILLALKNSYKFGNFSGETNVQYSRFRWNYAKPFNPGASQVTILGVNDETLGVIGNPGYVFDAIENTIQIQQKVKYYAENHTIKAGVNFIRGDHQLFGGGNPVGNYRVKLNQNQIDGIRTSGVGGALNVNDIPLDAAVLDYVVELRPASFGTNQDIYSAYVEDLWAVSARLNVTLGLRYDYDNLSKGGSDKGDFNNLAPRFNFNYKLNNSSSLRGGYGISYDKVNYALYSDALQQNTTSASYKLQLEELKRLGILPADTNIDRITYNGNLAATVSNVGYLQGPSASDLQGQRENIFSNERRILNPNGYKNSYSHEFALGYQLQLTDERMFFVDLVHNRGENLSRLRNLNAVAEYPIDPDNVVIRTRNEADATRRIPISTNANGVSSAVINGQTVTGIARSVIVSENEGKSRYYAMSFNYQKTRGTDDYSYRLNYTLSSSKNDTEGINFRASDGNNFANEWGPSVNDRTHNINGIYSYYPFKGTTVTLAGLLQSGQPINRIPLGFGTTDLNGDGASFSDAYQGNSDRFPGESRNNDRLPWSTTFDLGVQHQITISGNNKIELRADIFNLFNAENLSGYSNNATQSNQIQGGSSASGLFTQRNASPPRQFQFGVRYLF</sequence>
<keyword evidence="4 9" id="KW-0812">Transmembrane</keyword>
<dbReference type="InterPro" id="IPR037066">
    <property type="entry name" value="Plug_dom_sf"/>
</dbReference>
<feature type="domain" description="TonB-dependent transporter Oar-like beta-barrel" evidence="12">
    <location>
        <begin position="574"/>
        <end position="862"/>
    </location>
</feature>
<dbReference type="Proteomes" id="UP001568894">
    <property type="component" value="Unassembled WGS sequence"/>
</dbReference>
<dbReference type="InterPro" id="IPR012910">
    <property type="entry name" value="Plug_dom"/>
</dbReference>
<name>A0ABV4KDS3_9FLAO</name>
<evidence type="ECO:0000256" key="6">
    <source>
        <dbReference type="ARBA" id="ARBA00023077"/>
    </source>
</evidence>
<comment type="similarity">
    <text evidence="9">Belongs to the TonB-dependent receptor family.</text>
</comment>
<dbReference type="SUPFAM" id="SSF56935">
    <property type="entry name" value="Porins"/>
    <property type="match status" value="1"/>
</dbReference>
<dbReference type="PANTHER" id="PTHR30069:SF46">
    <property type="entry name" value="OAR PROTEIN"/>
    <property type="match status" value="1"/>
</dbReference>
<dbReference type="Gene3D" id="2.170.130.10">
    <property type="entry name" value="TonB-dependent receptor, plug domain"/>
    <property type="match status" value="1"/>
</dbReference>
<evidence type="ECO:0000256" key="7">
    <source>
        <dbReference type="ARBA" id="ARBA00023136"/>
    </source>
</evidence>
<dbReference type="InterPro" id="IPR036942">
    <property type="entry name" value="Beta-barrel_TonB_sf"/>
</dbReference>
<evidence type="ECO:0000256" key="3">
    <source>
        <dbReference type="ARBA" id="ARBA00022452"/>
    </source>
</evidence>
<dbReference type="Gene3D" id="2.40.170.20">
    <property type="entry name" value="TonB-dependent receptor, beta-barrel domain"/>
    <property type="match status" value="1"/>
</dbReference>
<evidence type="ECO:0000259" key="12">
    <source>
        <dbReference type="Pfam" id="PF25183"/>
    </source>
</evidence>
<evidence type="ECO:0000313" key="13">
    <source>
        <dbReference type="EMBL" id="MEZ7515818.1"/>
    </source>
</evidence>
<evidence type="ECO:0000256" key="4">
    <source>
        <dbReference type="ARBA" id="ARBA00022692"/>
    </source>
</evidence>
<evidence type="ECO:0000256" key="9">
    <source>
        <dbReference type="PROSITE-ProRule" id="PRU01360"/>
    </source>
</evidence>
<evidence type="ECO:0000259" key="11">
    <source>
        <dbReference type="Pfam" id="PF07715"/>
    </source>
</evidence>
<accession>A0ABV4KDS3</accession>
<dbReference type="Gene3D" id="2.60.40.10">
    <property type="entry name" value="Immunoglobulins"/>
    <property type="match status" value="1"/>
</dbReference>
<reference evidence="13 14" key="1">
    <citation type="submission" date="2023-05" db="EMBL/GenBank/DDBJ databases">
        <title>Adaptations of aquatic viruses from atmosphere-close ecosystems of the Central Arctic Ocean.</title>
        <authorList>
            <person name="Rahlff J."/>
            <person name="Holmfeldt K."/>
        </authorList>
    </citation>
    <scope>NUCLEOTIDE SEQUENCE [LARGE SCALE GENOMIC DNA]</scope>
    <source>
        <strain evidence="13 14">Arc14</strain>
    </source>
</reference>
<dbReference type="InterPro" id="IPR010917">
    <property type="entry name" value="TonB_rcpt_CS"/>
</dbReference>
<keyword evidence="7 9" id="KW-0472">Membrane</keyword>
<keyword evidence="14" id="KW-1185">Reference proteome</keyword>
<feature type="domain" description="TonB-dependent receptor plug" evidence="11">
    <location>
        <begin position="140"/>
        <end position="231"/>
    </location>
</feature>
<keyword evidence="3 9" id="KW-1134">Transmembrane beta strand</keyword>
<dbReference type="PROSITE" id="PS52016">
    <property type="entry name" value="TONB_DEPENDENT_REC_3"/>
    <property type="match status" value="1"/>
</dbReference>
<dbReference type="InterPro" id="IPR057601">
    <property type="entry name" value="Oar-like_b-barrel"/>
</dbReference>
<proteinExistence type="inferred from homology"/>
<protein>
    <submittedName>
        <fullName evidence="13">TonB-dependent receptor</fullName>
    </submittedName>
</protein>
<feature type="domain" description="TonB-dependent transporter Oar-like beta-barrel" evidence="12">
    <location>
        <begin position="328"/>
        <end position="566"/>
    </location>
</feature>
<organism evidence="13 14">
    <name type="scientific">Flavobacterium frigidarium</name>
    <dbReference type="NCBI Taxonomy" id="99286"/>
    <lineage>
        <taxon>Bacteria</taxon>
        <taxon>Pseudomonadati</taxon>
        <taxon>Bacteroidota</taxon>
        <taxon>Flavobacteriia</taxon>
        <taxon>Flavobacteriales</taxon>
        <taxon>Flavobacteriaceae</taxon>
        <taxon>Flavobacterium</taxon>
    </lineage>
</organism>
<keyword evidence="13" id="KW-0675">Receptor</keyword>
<evidence type="ECO:0000256" key="10">
    <source>
        <dbReference type="SAM" id="SignalP"/>
    </source>
</evidence>
<evidence type="ECO:0000256" key="8">
    <source>
        <dbReference type="ARBA" id="ARBA00023237"/>
    </source>
</evidence>
<evidence type="ECO:0000256" key="5">
    <source>
        <dbReference type="ARBA" id="ARBA00022729"/>
    </source>
</evidence>
<evidence type="ECO:0000313" key="14">
    <source>
        <dbReference type="Proteomes" id="UP001568894"/>
    </source>
</evidence>
<keyword evidence="5 10" id="KW-0732">Signal</keyword>
<dbReference type="Pfam" id="PF25183">
    <property type="entry name" value="OMP_b-brl_4"/>
    <property type="match status" value="2"/>
</dbReference>
<feature type="signal peptide" evidence="10">
    <location>
        <begin position="1"/>
        <end position="18"/>
    </location>
</feature>
<comment type="subcellular location">
    <subcellularLocation>
        <location evidence="1 9">Cell outer membrane</location>
        <topology evidence="1 9">Multi-pass membrane protein</topology>
    </subcellularLocation>
</comment>
<keyword evidence="6" id="KW-0798">TonB box</keyword>
<keyword evidence="8 9" id="KW-0998">Cell outer membrane</keyword>